<dbReference type="InterPro" id="IPR025970">
    <property type="entry name" value="SusE"/>
</dbReference>
<dbReference type="OrthoDB" id="975117at2"/>
<dbReference type="AlphaFoldDB" id="A0A5M9HIC9"/>
<name>A0A5M9HIC9_9SPHI</name>
<sequence>MLIQMKLTRYILMGMILLAVFTSCKKDQSPVLTHSEPSVLDNLPSQNYVLAEPVEDTNPLLLTVTWTETQFYLDGSTSPQPLGPVNYTLQIDKKGNAFANPQVVAATNGLSANIFVSDMNLLLLQSFGAKPGESIDMEMRIVADYGKNLARIAISGNTLPLTITPYAATPKMQMMYLRILGDTHGEYPSGTRLVMYRNSSNPNDETYTFTGRLAAGTSFKFIPEESLGTNKSYCRKDESTLVYEDRADGAFTNTNEGYVTINVNLKDMTYSIAPFDASSARVYTTMGPIGGFCGWDNEPPMTVSSYDPHQWTLVYEFAVSTACKFRGNRDWGNNWGGGADDFPFGKGVFDGPGANVAKPGKYRIHFNDLTGHYIILLQK</sequence>
<accession>A0A5M9HIC9</accession>
<comment type="caution">
    <text evidence="2">The sequence shown here is derived from an EMBL/GenBank/DDBJ whole genome shotgun (WGS) entry which is preliminary data.</text>
</comment>
<dbReference type="Pfam" id="PF14292">
    <property type="entry name" value="SusE"/>
    <property type="match status" value="1"/>
</dbReference>
<gene>
    <name evidence="2" type="ORF">F1649_01320</name>
</gene>
<reference evidence="2 3" key="1">
    <citation type="submission" date="2019-09" db="EMBL/GenBank/DDBJ databases">
        <title>Pararcticibacter amylolyticus gen. nov., sp. nov., isolated from a rottenly hemp rope, and reclassification of Pedobacter tournemirensis as Pararcticibacter tournemirensis comb. nov.</title>
        <authorList>
            <person name="Cai Y."/>
        </authorList>
    </citation>
    <scope>NUCLEOTIDE SEQUENCE [LARGE SCALE GENOMIC DNA]</scope>
    <source>
        <strain evidence="2 3">TF5-37.2-LB10</strain>
    </source>
</reference>
<evidence type="ECO:0000259" key="1">
    <source>
        <dbReference type="Pfam" id="PF14292"/>
    </source>
</evidence>
<dbReference type="Gene3D" id="2.60.40.3620">
    <property type="match status" value="2"/>
</dbReference>
<dbReference type="PROSITE" id="PS51257">
    <property type="entry name" value="PROKAR_LIPOPROTEIN"/>
    <property type="match status" value="1"/>
</dbReference>
<feature type="domain" description="SusE outer membrane protein" evidence="1">
    <location>
        <begin position="26"/>
        <end position="141"/>
    </location>
</feature>
<dbReference type="GO" id="GO:0019867">
    <property type="term" value="C:outer membrane"/>
    <property type="evidence" value="ECO:0007669"/>
    <property type="project" value="InterPro"/>
</dbReference>
<keyword evidence="3" id="KW-1185">Reference proteome</keyword>
<evidence type="ECO:0000313" key="3">
    <source>
        <dbReference type="Proteomes" id="UP000322918"/>
    </source>
</evidence>
<dbReference type="Proteomes" id="UP000322918">
    <property type="component" value="Unassembled WGS sequence"/>
</dbReference>
<protein>
    <submittedName>
        <fullName evidence="2">SusF/SusE family outer membrane protein</fullName>
    </submittedName>
</protein>
<proteinExistence type="predicted"/>
<dbReference type="EMBL" id="VWNE01000002">
    <property type="protein sequence ID" value="KAA8486259.1"/>
    <property type="molecule type" value="Genomic_DNA"/>
</dbReference>
<evidence type="ECO:0000313" key="2">
    <source>
        <dbReference type="EMBL" id="KAA8486259.1"/>
    </source>
</evidence>
<dbReference type="GO" id="GO:2001070">
    <property type="term" value="F:starch binding"/>
    <property type="evidence" value="ECO:0007669"/>
    <property type="project" value="InterPro"/>
</dbReference>
<organism evidence="2 3">
    <name type="scientific">Arcticibacter tournemirensis</name>
    <dbReference type="NCBI Taxonomy" id="699437"/>
    <lineage>
        <taxon>Bacteria</taxon>
        <taxon>Pseudomonadati</taxon>
        <taxon>Bacteroidota</taxon>
        <taxon>Sphingobacteriia</taxon>
        <taxon>Sphingobacteriales</taxon>
        <taxon>Sphingobacteriaceae</taxon>
        <taxon>Arcticibacter</taxon>
    </lineage>
</organism>